<proteinExistence type="predicted"/>
<dbReference type="HOGENOM" id="CLU_2798411_0_0_1"/>
<dbReference type="Gramene" id="OPUNC09G04670.1">
    <property type="protein sequence ID" value="OPUNC09G04670.1"/>
    <property type="gene ID" value="OPUNC09G04670"/>
</dbReference>
<organism evidence="1">
    <name type="scientific">Oryza punctata</name>
    <name type="common">Red rice</name>
    <dbReference type="NCBI Taxonomy" id="4537"/>
    <lineage>
        <taxon>Eukaryota</taxon>
        <taxon>Viridiplantae</taxon>
        <taxon>Streptophyta</taxon>
        <taxon>Embryophyta</taxon>
        <taxon>Tracheophyta</taxon>
        <taxon>Spermatophyta</taxon>
        <taxon>Magnoliopsida</taxon>
        <taxon>Liliopsida</taxon>
        <taxon>Poales</taxon>
        <taxon>Poaceae</taxon>
        <taxon>BOP clade</taxon>
        <taxon>Oryzoideae</taxon>
        <taxon>Oryzeae</taxon>
        <taxon>Oryzinae</taxon>
        <taxon>Oryza</taxon>
    </lineage>
</organism>
<name>A0A0E0LZQ9_ORYPU</name>
<dbReference type="AlphaFoldDB" id="A0A0E0LZQ9"/>
<evidence type="ECO:0000313" key="2">
    <source>
        <dbReference type="Proteomes" id="UP000026962"/>
    </source>
</evidence>
<sequence length="68" mass="7975">MAAYNITSNSPKAQARENLAKKMYTKYRKRVNKAQLEYIWGQCYRLGRDPLTAAIVTDGSWRESKNRY</sequence>
<dbReference type="Proteomes" id="UP000026962">
    <property type="component" value="Chromosome 9"/>
</dbReference>
<dbReference type="EnsemblPlants" id="OPUNC09G04670.1">
    <property type="protein sequence ID" value="OPUNC09G04670.1"/>
    <property type="gene ID" value="OPUNC09G04670"/>
</dbReference>
<keyword evidence="2" id="KW-1185">Reference proteome</keyword>
<reference evidence="1" key="2">
    <citation type="submission" date="2018-05" db="EMBL/GenBank/DDBJ databases">
        <title>OpunRS2 (Oryza punctata Reference Sequence Version 2).</title>
        <authorList>
            <person name="Zhang J."/>
            <person name="Kudrna D."/>
            <person name="Lee S."/>
            <person name="Talag J."/>
            <person name="Welchert J."/>
            <person name="Wing R.A."/>
        </authorList>
    </citation>
    <scope>NUCLEOTIDE SEQUENCE [LARGE SCALE GENOMIC DNA]</scope>
</reference>
<reference evidence="1" key="1">
    <citation type="submission" date="2015-04" db="UniProtKB">
        <authorList>
            <consortium name="EnsemblPlants"/>
        </authorList>
    </citation>
    <scope>IDENTIFICATION</scope>
</reference>
<evidence type="ECO:0000313" key="1">
    <source>
        <dbReference type="EnsemblPlants" id="OPUNC09G04670.1"/>
    </source>
</evidence>
<protein>
    <submittedName>
        <fullName evidence="1">Uncharacterized protein</fullName>
    </submittedName>
</protein>
<accession>A0A0E0LZQ9</accession>